<dbReference type="RefSeq" id="WP_075582197.1">
    <property type="nucleotide sequence ID" value="NZ_CP011940.1"/>
</dbReference>
<proteinExistence type="predicted"/>
<accession>A0A848BW03</accession>
<protein>
    <recommendedName>
        <fullName evidence="6">Na+/glutamate symporter</fullName>
    </recommendedName>
</protein>
<feature type="transmembrane region" description="Helical" evidence="1">
    <location>
        <begin position="28"/>
        <end position="49"/>
    </location>
</feature>
<organism evidence="3 4">
    <name type="scientific">Megasphaera hexanoica</name>
    <dbReference type="NCBI Taxonomy" id="1675036"/>
    <lineage>
        <taxon>Bacteria</taxon>
        <taxon>Bacillati</taxon>
        <taxon>Bacillota</taxon>
        <taxon>Negativicutes</taxon>
        <taxon>Veillonellales</taxon>
        <taxon>Veillonellaceae</taxon>
        <taxon>Megasphaera</taxon>
    </lineage>
</organism>
<evidence type="ECO:0000256" key="1">
    <source>
        <dbReference type="SAM" id="Phobius"/>
    </source>
</evidence>
<keyword evidence="1" id="KW-0812">Transmembrane</keyword>
<sequence>MYNFALAFTICAIFYIAGEWVDKLTHAWVPSVFVTAILMLLGYWFILPYNLITDSVLLPFGATLGLFLLLVHMGTVLSLKQLMMQWRTIVICLAGLIGMCTACWFLCPLFMDRTLMITGLPALTGGIVAATIMQQAAAKAGLVTAAVFAITIYCVQGFAGYPLTAVCLKTYGKQQLKLFRAGKITMSEADKHAVENANAAVGVSHAKTILPQLPAQFDTTVVKLGKLGFVAWLATLAGSATGISGAIWALVFGVVFCTIGFLDRDALNKANSYGICMFALMMFIFDGLKDCTQEMLLSIIGPMFVLIIIGVIGMAIIAFIAARVLHISFYLAFANGLTALYGFPPNIIITESTCDSLATSPEEKEFLMSRMFPSMLVGGFVTVTITSVVLAGTFASFL</sequence>
<dbReference type="KEGG" id="mhw:ACT01_10260"/>
<evidence type="ECO:0000313" key="3">
    <source>
        <dbReference type="EMBL" id="NME28988.1"/>
    </source>
</evidence>
<dbReference type="Proteomes" id="UP000591071">
    <property type="component" value="Unassembled WGS sequence"/>
</dbReference>
<dbReference type="EMBL" id="JBIEKR010000006">
    <property type="protein sequence ID" value="MFG6273045.1"/>
    <property type="molecule type" value="Genomic_DNA"/>
</dbReference>
<feature type="transmembrane region" description="Helical" evidence="1">
    <location>
        <begin position="270"/>
        <end position="288"/>
    </location>
</feature>
<keyword evidence="1" id="KW-0472">Membrane</keyword>
<keyword evidence="5" id="KW-1185">Reference proteome</keyword>
<dbReference type="EMBL" id="JABAFG010000017">
    <property type="protein sequence ID" value="NME28988.1"/>
    <property type="molecule type" value="Genomic_DNA"/>
</dbReference>
<feature type="transmembrane region" description="Helical" evidence="1">
    <location>
        <begin position="85"/>
        <end position="107"/>
    </location>
</feature>
<dbReference type="InterPro" id="IPR049576">
    <property type="entry name" value="HDC-like"/>
</dbReference>
<evidence type="ECO:0000313" key="5">
    <source>
        <dbReference type="Proteomes" id="UP001605989"/>
    </source>
</evidence>
<feature type="transmembrane region" description="Helical" evidence="1">
    <location>
        <begin position="114"/>
        <end position="133"/>
    </location>
</feature>
<reference evidence="2 5" key="2">
    <citation type="submission" date="2024-10" db="EMBL/GenBank/DDBJ databases">
        <authorList>
            <person name="Sang B.-I."/>
            <person name="Prabhaharan D."/>
        </authorList>
    </citation>
    <scope>NUCLEOTIDE SEQUENCE [LARGE SCALE GENOMIC DNA]</scope>
    <source>
        <strain evidence="2 5">MH</strain>
    </source>
</reference>
<name>A0A848BW03_9FIRM</name>
<feature type="transmembrane region" description="Helical" evidence="1">
    <location>
        <begin position="376"/>
        <end position="397"/>
    </location>
</feature>
<feature type="transmembrane region" description="Helical" evidence="1">
    <location>
        <begin position="56"/>
        <end position="79"/>
    </location>
</feature>
<comment type="caution">
    <text evidence="3">The sequence shown here is derived from an EMBL/GenBank/DDBJ whole genome shotgun (WGS) entry which is preliminary data.</text>
</comment>
<feature type="transmembrane region" description="Helical" evidence="1">
    <location>
        <begin position="145"/>
        <end position="168"/>
    </location>
</feature>
<dbReference type="CDD" id="cd21416">
    <property type="entry name" value="HDC_protein"/>
    <property type="match status" value="1"/>
</dbReference>
<feature type="transmembrane region" description="Helical" evidence="1">
    <location>
        <begin position="327"/>
        <end position="343"/>
    </location>
</feature>
<keyword evidence="1" id="KW-1133">Transmembrane helix</keyword>
<reference evidence="3 4" key="1">
    <citation type="submission" date="2020-04" db="EMBL/GenBank/DDBJ databases">
        <authorList>
            <person name="Hitch T.C.A."/>
            <person name="Wylensek D."/>
            <person name="Clavel T."/>
        </authorList>
    </citation>
    <scope>NUCLEOTIDE SEQUENCE [LARGE SCALE GENOMIC DNA]</scope>
    <source>
        <strain evidence="3 4">Oil-RF-744-FAT-WT-6-1</strain>
    </source>
</reference>
<dbReference type="Proteomes" id="UP001605989">
    <property type="component" value="Unassembled WGS sequence"/>
</dbReference>
<evidence type="ECO:0000313" key="2">
    <source>
        <dbReference type="EMBL" id="MFG6273045.1"/>
    </source>
</evidence>
<dbReference type="OrthoDB" id="3243277at2"/>
<feature type="transmembrane region" description="Helical" evidence="1">
    <location>
        <begin position="295"/>
        <end position="321"/>
    </location>
</feature>
<evidence type="ECO:0000313" key="4">
    <source>
        <dbReference type="Proteomes" id="UP000591071"/>
    </source>
</evidence>
<dbReference type="AlphaFoldDB" id="A0A848BW03"/>
<gene>
    <name evidence="2" type="ORF">ACGTZG_07570</name>
    <name evidence="3" type="ORF">HF872_10210</name>
</gene>
<evidence type="ECO:0008006" key="6">
    <source>
        <dbReference type="Google" id="ProtNLM"/>
    </source>
</evidence>